<keyword evidence="2" id="KW-0812">Transmembrane</keyword>
<evidence type="ECO:0008006" key="5">
    <source>
        <dbReference type="Google" id="ProtNLM"/>
    </source>
</evidence>
<feature type="region of interest" description="Disordered" evidence="1">
    <location>
        <begin position="54"/>
        <end position="103"/>
    </location>
</feature>
<feature type="compositionally biased region" description="Polar residues" evidence="1">
    <location>
        <begin position="60"/>
        <end position="73"/>
    </location>
</feature>
<dbReference type="EMBL" id="JBHUHO010000029">
    <property type="protein sequence ID" value="MFD2116078.1"/>
    <property type="molecule type" value="Genomic_DNA"/>
</dbReference>
<keyword evidence="2" id="KW-0472">Membrane</keyword>
<organism evidence="3 4">
    <name type="scientific">Paenibacillus yanchengensis</name>
    <dbReference type="NCBI Taxonomy" id="2035833"/>
    <lineage>
        <taxon>Bacteria</taxon>
        <taxon>Bacillati</taxon>
        <taxon>Bacillota</taxon>
        <taxon>Bacilli</taxon>
        <taxon>Bacillales</taxon>
        <taxon>Paenibacillaceae</taxon>
        <taxon>Paenibacillus</taxon>
    </lineage>
</organism>
<dbReference type="Proteomes" id="UP001597362">
    <property type="component" value="Unassembled WGS sequence"/>
</dbReference>
<gene>
    <name evidence="3" type="ORF">ACFSJH_10115</name>
</gene>
<name>A0ABW4YK62_9BACL</name>
<dbReference type="RefSeq" id="WP_377771883.1">
    <property type="nucleotide sequence ID" value="NZ_JBHUHO010000029.1"/>
</dbReference>
<accession>A0ABW4YK62</accession>
<feature type="transmembrane region" description="Helical" evidence="2">
    <location>
        <begin position="30"/>
        <end position="47"/>
    </location>
</feature>
<feature type="transmembrane region" description="Helical" evidence="2">
    <location>
        <begin position="7"/>
        <end position="24"/>
    </location>
</feature>
<evidence type="ECO:0000256" key="2">
    <source>
        <dbReference type="SAM" id="Phobius"/>
    </source>
</evidence>
<sequence>MRRPKTVNGVAIVVLFLTIVGFIVSLKNNFVAFVIPIVILGGIFLLYKYPPETWRKKNTSTRGQQTYYSPPKTTNKEKRTRSKKVPFRVIDGNKDDDDTPKYH</sequence>
<comment type="caution">
    <text evidence="3">The sequence shown here is derived from an EMBL/GenBank/DDBJ whole genome shotgun (WGS) entry which is preliminary data.</text>
</comment>
<protein>
    <recommendedName>
        <fullName evidence="5">DUF3951 domain-containing protein</fullName>
    </recommendedName>
</protein>
<keyword evidence="4" id="KW-1185">Reference proteome</keyword>
<evidence type="ECO:0000313" key="3">
    <source>
        <dbReference type="EMBL" id="MFD2116078.1"/>
    </source>
</evidence>
<keyword evidence="2" id="KW-1133">Transmembrane helix</keyword>
<evidence type="ECO:0000313" key="4">
    <source>
        <dbReference type="Proteomes" id="UP001597362"/>
    </source>
</evidence>
<reference evidence="4" key="1">
    <citation type="journal article" date="2019" name="Int. J. Syst. Evol. Microbiol.">
        <title>The Global Catalogue of Microorganisms (GCM) 10K type strain sequencing project: providing services to taxonomists for standard genome sequencing and annotation.</title>
        <authorList>
            <consortium name="The Broad Institute Genomics Platform"/>
            <consortium name="The Broad Institute Genome Sequencing Center for Infectious Disease"/>
            <person name="Wu L."/>
            <person name="Ma J."/>
        </authorList>
    </citation>
    <scope>NUCLEOTIDE SEQUENCE [LARGE SCALE GENOMIC DNA]</scope>
    <source>
        <strain evidence="4">GH52</strain>
    </source>
</reference>
<evidence type="ECO:0000256" key="1">
    <source>
        <dbReference type="SAM" id="MobiDB-lite"/>
    </source>
</evidence>
<proteinExistence type="predicted"/>
<feature type="compositionally biased region" description="Acidic residues" evidence="1">
    <location>
        <begin position="94"/>
        <end position="103"/>
    </location>
</feature>